<evidence type="ECO:0000313" key="1">
    <source>
        <dbReference type="EMBL" id="JAH94222.1"/>
    </source>
</evidence>
<sequence length="65" mass="6980">MLLSVPTGKCGSRGALKTPGEAFSMRYFKAVATCSHRHKCDIKAVSKTAFFLLCERGIGTAKPGF</sequence>
<reference evidence="1" key="2">
    <citation type="journal article" date="2015" name="Fish Shellfish Immunol.">
        <title>Early steps in the European eel (Anguilla anguilla)-Vibrio vulnificus interaction in the gills: Role of the RtxA13 toxin.</title>
        <authorList>
            <person name="Callol A."/>
            <person name="Pajuelo D."/>
            <person name="Ebbesson L."/>
            <person name="Teles M."/>
            <person name="MacKenzie S."/>
            <person name="Amaro C."/>
        </authorList>
    </citation>
    <scope>NUCLEOTIDE SEQUENCE</scope>
</reference>
<name>A0A0E9WV09_ANGAN</name>
<proteinExistence type="predicted"/>
<reference evidence="1" key="1">
    <citation type="submission" date="2014-11" db="EMBL/GenBank/DDBJ databases">
        <authorList>
            <person name="Amaro Gonzalez C."/>
        </authorList>
    </citation>
    <scope>NUCLEOTIDE SEQUENCE</scope>
</reference>
<accession>A0A0E9WV09</accession>
<dbReference type="EMBL" id="GBXM01014355">
    <property type="protein sequence ID" value="JAH94222.1"/>
    <property type="molecule type" value="Transcribed_RNA"/>
</dbReference>
<organism evidence="1">
    <name type="scientific">Anguilla anguilla</name>
    <name type="common">European freshwater eel</name>
    <name type="synonym">Muraena anguilla</name>
    <dbReference type="NCBI Taxonomy" id="7936"/>
    <lineage>
        <taxon>Eukaryota</taxon>
        <taxon>Metazoa</taxon>
        <taxon>Chordata</taxon>
        <taxon>Craniata</taxon>
        <taxon>Vertebrata</taxon>
        <taxon>Euteleostomi</taxon>
        <taxon>Actinopterygii</taxon>
        <taxon>Neopterygii</taxon>
        <taxon>Teleostei</taxon>
        <taxon>Anguilliformes</taxon>
        <taxon>Anguillidae</taxon>
        <taxon>Anguilla</taxon>
    </lineage>
</organism>
<dbReference type="AlphaFoldDB" id="A0A0E9WV09"/>
<protein>
    <submittedName>
        <fullName evidence="1">Uncharacterized protein</fullName>
    </submittedName>
</protein>